<evidence type="ECO:0000313" key="3">
    <source>
        <dbReference type="Proteomes" id="UP000243887"/>
    </source>
</evidence>
<dbReference type="AlphaFoldDB" id="A0A1I3Q2J5"/>
<gene>
    <name evidence="2" type="ORF">SAMN04487893_10524</name>
</gene>
<dbReference type="RefSeq" id="WP_090678515.1">
    <property type="nucleotide sequence ID" value="NZ_FORU01000005.1"/>
</dbReference>
<name>A0A1I3Q2J5_9FLAO</name>
<dbReference type="InterPro" id="IPR000595">
    <property type="entry name" value="cNMP-bd_dom"/>
</dbReference>
<dbReference type="Proteomes" id="UP000243887">
    <property type="component" value="Unassembled WGS sequence"/>
</dbReference>
<dbReference type="SUPFAM" id="SSF51206">
    <property type="entry name" value="cAMP-binding domain-like"/>
    <property type="match status" value="1"/>
</dbReference>
<keyword evidence="2" id="KW-0808">Transferase</keyword>
<feature type="domain" description="Cyclic nucleotide-binding" evidence="1">
    <location>
        <begin position="34"/>
        <end position="112"/>
    </location>
</feature>
<organism evidence="2 3">
    <name type="scientific">Myroides guanonis</name>
    <dbReference type="NCBI Taxonomy" id="1150112"/>
    <lineage>
        <taxon>Bacteria</taxon>
        <taxon>Pseudomonadati</taxon>
        <taxon>Bacteroidota</taxon>
        <taxon>Flavobacteriia</taxon>
        <taxon>Flavobacteriales</taxon>
        <taxon>Flavobacteriaceae</taxon>
        <taxon>Myroides</taxon>
    </lineage>
</organism>
<sequence length="186" mass="21879">MNTLIRLFERYGYVSPSCKEALEQHIQTSHKTKGSILLKKGQTTGNLFVLEKGLVRGYYEYKEKQTDVWFGFENTILGSTYQLYKSRPSLEYIECMEDCIVHALSNQELLRFYKDFPELNVIGRRFTEDYCLLLEERAFQLQTFSAVERYHDLIKRHPETLFRIPLGNIASYLGISAETLSRIRRI</sequence>
<keyword evidence="2" id="KW-0418">Kinase</keyword>
<accession>A0A1I3Q2J5</accession>
<evidence type="ECO:0000313" key="2">
    <source>
        <dbReference type="EMBL" id="SFJ27939.1"/>
    </source>
</evidence>
<dbReference type="OrthoDB" id="680421at2"/>
<dbReference type="InterPro" id="IPR018490">
    <property type="entry name" value="cNMP-bd_dom_sf"/>
</dbReference>
<protein>
    <submittedName>
        <fullName evidence="2">cAMP-binding domain of CRP or a regulatory subunit of cAMP-dependent protein kinases</fullName>
    </submittedName>
</protein>
<dbReference type="PROSITE" id="PS50042">
    <property type="entry name" value="CNMP_BINDING_3"/>
    <property type="match status" value="1"/>
</dbReference>
<dbReference type="Gene3D" id="2.60.120.10">
    <property type="entry name" value="Jelly Rolls"/>
    <property type="match status" value="1"/>
</dbReference>
<keyword evidence="3" id="KW-1185">Reference proteome</keyword>
<dbReference type="GO" id="GO:0016301">
    <property type="term" value="F:kinase activity"/>
    <property type="evidence" value="ECO:0007669"/>
    <property type="project" value="UniProtKB-KW"/>
</dbReference>
<dbReference type="InterPro" id="IPR014710">
    <property type="entry name" value="RmlC-like_jellyroll"/>
</dbReference>
<evidence type="ECO:0000259" key="1">
    <source>
        <dbReference type="PROSITE" id="PS50042"/>
    </source>
</evidence>
<dbReference type="EMBL" id="FORU01000005">
    <property type="protein sequence ID" value="SFJ27939.1"/>
    <property type="molecule type" value="Genomic_DNA"/>
</dbReference>
<reference evidence="3" key="1">
    <citation type="submission" date="2016-10" db="EMBL/GenBank/DDBJ databases">
        <authorList>
            <person name="Varghese N."/>
            <person name="Submissions S."/>
        </authorList>
    </citation>
    <scope>NUCLEOTIDE SEQUENCE [LARGE SCALE GENOMIC DNA]</scope>
    <source>
        <strain evidence="3">DSM 26542</strain>
    </source>
</reference>
<proteinExistence type="predicted"/>
<dbReference type="STRING" id="1150112.SAMN04487893_10524"/>